<dbReference type="InterPro" id="IPR036388">
    <property type="entry name" value="WH-like_DNA-bd_sf"/>
</dbReference>
<dbReference type="Pfam" id="PF00392">
    <property type="entry name" value="GntR"/>
    <property type="match status" value="1"/>
</dbReference>
<keyword evidence="8" id="KW-1185">Reference proteome</keyword>
<dbReference type="CDD" id="cd07377">
    <property type="entry name" value="WHTH_GntR"/>
    <property type="match status" value="1"/>
</dbReference>
<dbReference type="InterPro" id="IPR015422">
    <property type="entry name" value="PyrdxlP-dep_Trfase_small"/>
</dbReference>
<dbReference type="EMBL" id="ATGI01000018">
    <property type="protein sequence ID" value="EPF74441.1"/>
    <property type="molecule type" value="Genomic_DNA"/>
</dbReference>
<dbReference type="InterPro" id="IPR051446">
    <property type="entry name" value="HTH_trans_reg/aminotransferase"/>
</dbReference>
<comment type="similarity">
    <text evidence="1">In the C-terminal section; belongs to the class-I pyridoxal-phosphate-dependent aminotransferase family.</text>
</comment>
<dbReference type="GO" id="GO:0003700">
    <property type="term" value="F:DNA-binding transcription factor activity"/>
    <property type="evidence" value="ECO:0007669"/>
    <property type="project" value="InterPro"/>
</dbReference>
<keyword evidence="2" id="KW-0663">Pyridoxal phosphate</keyword>
<organism evidence="7 8">
    <name type="scientific">Acinetobacter rudis CIP 110305</name>
    <dbReference type="NCBI Taxonomy" id="421052"/>
    <lineage>
        <taxon>Bacteria</taxon>
        <taxon>Pseudomonadati</taxon>
        <taxon>Pseudomonadota</taxon>
        <taxon>Gammaproteobacteria</taxon>
        <taxon>Moraxellales</taxon>
        <taxon>Moraxellaceae</taxon>
        <taxon>Acinetobacter</taxon>
    </lineage>
</organism>
<proteinExistence type="inferred from homology"/>
<evidence type="ECO:0000256" key="2">
    <source>
        <dbReference type="ARBA" id="ARBA00022898"/>
    </source>
</evidence>
<dbReference type="InterPro" id="IPR004839">
    <property type="entry name" value="Aminotransferase_I/II_large"/>
</dbReference>
<dbReference type="SUPFAM" id="SSF53383">
    <property type="entry name" value="PLP-dependent transferases"/>
    <property type="match status" value="1"/>
</dbReference>
<dbReference type="InterPro" id="IPR036390">
    <property type="entry name" value="WH_DNA-bd_sf"/>
</dbReference>
<name>S3P6E8_9GAMM</name>
<evidence type="ECO:0000256" key="3">
    <source>
        <dbReference type="ARBA" id="ARBA00023015"/>
    </source>
</evidence>
<dbReference type="PANTHER" id="PTHR46577">
    <property type="entry name" value="HTH-TYPE TRANSCRIPTIONAL REGULATORY PROTEIN GABR"/>
    <property type="match status" value="1"/>
</dbReference>
<dbReference type="Proteomes" id="UP000014568">
    <property type="component" value="Unassembled WGS sequence"/>
</dbReference>
<dbReference type="PRINTS" id="PR00035">
    <property type="entry name" value="HTHGNTR"/>
</dbReference>
<dbReference type="Gene3D" id="3.90.1150.10">
    <property type="entry name" value="Aspartate Aminotransferase, domain 1"/>
    <property type="match status" value="1"/>
</dbReference>
<evidence type="ECO:0000259" key="6">
    <source>
        <dbReference type="PROSITE" id="PS50949"/>
    </source>
</evidence>
<protein>
    <recommendedName>
        <fullName evidence="6">HTH gntR-type domain-containing protein</fullName>
    </recommendedName>
</protein>
<evidence type="ECO:0000313" key="7">
    <source>
        <dbReference type="EMBL" id="EPF74441.1"/>
    </source>
</evidence>
<evidence type="ECO:0000313" key="8">
    <source>
        <dbReference type="Proteomes" id="UP000014568"/>
    </source>
</evidence>
<gene>
    <name evidence="7" type="ORF">F945_01480</name>
</gene>
<dbReference type="Pfam" id="PF00155">
    <property type="entry name" value="Aminotran_1_2"/>
    <property type="match status" value="1"/>
</dbReference>
<dbReference type="Gene3D" id="1.10.10.10">
    <property type="entry name" value="Winged helix-like DNA-binding domain superfamily/Winged helix DNA-binding domain"/>
    <property type="match status" value="1"/>
</dbReference>
<dbReference type="CDD" id="cd00609">
    <property type="entry name" value="AAT_like"/>
    <property type="match status" value="1"/>
</dbReference>
<dbReference type="InterPro" id="IPR015424">
    <property type="entry name" value="PyrdxlP-dep_Trfase"/>
</dbReference>
<evidence type="ECO:0000256" key="4">
    <source>
        <dbReference type="ARBA" id="ARBA00023125"/>
    </source>
</evidence>
<dbReference type="STRING" id="632955.GCA_000829675_00877"/>
<evidence type="ECO:0000256" key="1">
    <source>
        <dbReference type="ARBA" id="ARBA00005384"/>
    </source>
</evidence>
<dbReference type="InterPro" id="IPR015421">
    <property type="entry name" value="PyrdxlP-dep_Trfase_major"/>
</dbReference>
<dbReference type="HOGENOM" id="CLU_017584_0_0_6"/>
<dbReference type="AlphaFoldDB" id="S3P6E8"/>
<dbReference type="SMART" id="SM00345">
    <property type="entry name" value="HTH_GNTR"/>
    <property type="match status" value="1"/>
</dbReference>
<dbReference type="PANTHER" id="PTHR46577:SF2">
    <property type="entry name" value="TRANSCRIPTIONAL REGULATORY PROTEIN"/>
    <property type="match status" value="1"/>
</dbReference>
<comment type="caution">
    <text evidence="7">The sequence shown here is derived from an EMBL/GenBank/DDBJ whole genome shotgun (WGS) entry which is preliminary data.</text>
</comment>
<dbReference type="Gene3D" id="3.40.640.10">
    <property type="entry name" value="Type I PLP-dependent aspartate aminotransferase-like (Major domain)"/>
    <property type="match status" value="1"/>
</dbReference>
<dbReference type="eggNOG" id="COG1167">
    <property type="taxonomic scope" value="Bacteria"/>
</dbReference>
<evidence type="ECO:0000256" key="5">
    <source>
        <dbReference type="ARBA" id="ARBA00023163"/>
    </source>
</evidence>
<dbReference type="InterPro" id="IPR000524">
    <property type="entry name" value="Tscrpt_reg_HTH_GntR"/>
</dbReference>
<feature type="domain" description="HTH gntR-type" evidence="6">
    <location>
        <begin position="26"/>
        <end position="94"/>
    </location>
</feature>
<dbReference type="PROSITE" id="PS50949">
    <property type="entry name" value="HTH_GNTR"/>
    <property type="match status" value="1"/>
</dbReference>
<dbReference type="GO" id="GO:0003677">
    <property type="term" value="F:DNA binding"/>
    <property type="evidence" value="ECO:0007669"/>
    <property type="project" value="UniProtKB-KW"/>
</dbReference>
<keyword evidence="3" id="KW-0805">Transcription regulation</keyword>
<keyword evidence="4" id="KW-0238">DNA-binding</keyword>
<dbReference type="SUPFAM" id="SSF46785">
    <property type="entry name" value="Winged helix' DNA-binding domain"/>
    <property type="match status" value="1"/>
</dbReference>
<accession>S3P6E8</accession>
<sequence>MTLKVQFLRTVSFKDDLKHIMESNSVHLVDQIFQILKHQIKSQLYKNNEKIPSIRKLCSQYNVSKNTVIYALERLVDEGLIYSKPASGFFVMEQKNPPKFQQAHIEMHNIDELWLMRRQLETFNGVINVGDGFPDSSWFELLPLNKLLQKSLQENNTKLLRYGSKYGYEALRETLSLRLSQINIQAIPENILLTNGVNDAIDLIIRYFVEADNTVLVDSPVYYPLLKKLQLTRCKVSEVPRLIDGPDCQVLEDRLKTLKPKLFFTQSVAHNPTGTTISLEKIKMINRLCKEHNCLVIENDVFSEYTDYKHRLSSYSDFSHHLYIGGFSKIISPSIRVGYIVGEYHLIDQLADFKAILHVNSSEYAEQFICTILQNKVYEQHLQFFKESLKQSSQLALANIKKLGGQVFYEARDSLYYWTTFENLDLSQEMMKKSLENKLVLAPGYIFSLDGQQYGQWTRLNVSLASTTRFYEKFNAFLNH</sequence>
<dbReference type="PATRIC" id="fig|421052.3.peg.1436"/>
<dbReference type="GO" id="GO:0030170">
    <property type="term" value="F:pyridoxal phosphate binding"/>
    <property type="evidence" value="ECO:0007669"/>
    <property type="project" value="InterPro"/>
</dbReference>
<reference evidence="7 8" key="1">
    <citation type="submission" date="2013-06" db="EMBL/GenBank/DDBJ databases">
        <title>The Genome Sequence of Acinetobacter rudis CIP 110305.</title>
        <authorList>
            <consortium name="The Broad Institute Genome Sequencing Platform"/>
            <consortium name="The Broad Institute Genome Sequencing Center for Infectious Disease"/>
            <person name="Cerqueira G."/>
            <person name="Feldgarden M."/>
            <person name="Courvalin P."/>
            <person name="Perichon B."/>
            <person name="Grillot-Courvalin C."/>
            <person name="Clermont D."/>
            <person name="Rocha E."/>
            <person name="Yoon E.-J."/>
            <person name="Nemec A."/>
            <person name="Young S.K."/>
            <person name="Zeng Q."/>
            <person name="Gargeya S."/>
            <person name="Fitzgerald M."/>
            <person name="Abouelleil A."/>
            <person name="Alvarado L."/>
            <person name="Berlin A.M."/>
            <person name="Chapman S.B."/>
            <person name="Dewar J."/>
            <person name="Goldberg J."/>
            <person name="Griggs A."/>
            <person name="Gujja S."/>
            <person name="Hansen M."/>
            <person name="Howarth C."/>
            <person name="Imamovic A."/>
            <person name="Larimer J."/>
            <person name="McCowan C."/>
            <person name="Murphy C."/>
            <person name="Pearson M."/>
            <person name="Priest M."/>
            <person name="Roberts A."/>
            <person name="Saif S."/>
            <person name="Shea T."/>
            <person name="Sykes S."/>
            <person name="Wortman J."/>
            <person name="Nusbaum C."/>
            <person name="Birren B."/>
        </authorList>
    </citation>
    <scope>NUCLEOTIDE SEQUENCE [LARGE SCALE GENOMIC DNA]</scope>
    <source>
        <strain evidence="7 8">CIP 110305</strain>
    </source>
</reference>
<keyword evidence="5" id="KW-0804">Transcription</keyword>